<dbReference type="EMBL" id="UINC01084129">
    <property type="protein sequence ID" value="SVC30479.1"/>
    <property type="molecule type" value="Genomic_DNA"/>
</dbReference>
<dbReference type="Pfam" id="PF13692">
    <property type="entry name" value="Glyco_trans_1_4"/>
    <property type="match status" value="1"/>
</dbReference>
<protein>
    <recommendedName>
        <fullName evidence="2">Glycosyl transferase family 1 domain-containing protein</fullName>
    </recommendedName>
</protein>
<accession>A0A382L1L1</accession>
<sequence>VINILGMALYGDKAASTRQRLLQYIPELAKHDINLQVYSLLNNDYLNYKFEQGSLPIKSLLRSGIARFNELIKQHKYQCIIVSSELFPLMPSLIERRLIRIPYIYDFDDAFYLKYKSDRFKMLSPFLGNKFDVVIRDATAVIAGNDVIAAYAKSYNNNITVLPTVVDIQRYSTKQQNNNTFTIGWIGTPSTANYLKLILPALDKITSNKQAIVRAVGSGPINLPNINHEIIPWTENTEIELLNSFDVGIMPLFDDQWAKGKCGYKLIQYMACKIPVIASPVGINTQIINHGQNGFLASSQEEWYESFMTLMESPELRDKMGLEGRKKVEQKYSLQVTAPKFIEIIQSVVS</sequence>
<organism evidence="1">
    <name type="scientific">marine metagenome</name>
    <dbReference type="NCBI Taxonomy" id="408172"/>
    <lineage>
        <taxon>unclassified sequences</taxon>
        <taxon>metagenomes</taxon>
        <taxon>ecological metagenomes</taxon>
    </lineage>
</organism>
<dbReference type="PANTHER" id="PTHR12526">
    <property type="entry name" value="GLYCOSYLTRANSFERASE"/>
    <property type="match status" value="1"/>
</dbReference>
<proteinExistence type="predicted"/>
<feature type="non-terminal residue" evidence="1">
    <location>
        <position position="1"/>
    </location>
</feature>
<dbReference type="SUPFAM" id="SSF53756">
    <property type="entry name" value="UDP-Glycosyltransferase/glycogen phosphorylase"/>
    <property type="match status" value="1"/>
</dbReference>
<name>A0A382L1L1_9ZZZZ</name>
<gene>
    <name evidence="1" type="ORF">METZ01_LOCUS283333</name>
</gene>
<evidence type="ECO:0008006" key="2">
    <source>
        <dbReference type="Google" id="ProtNLM"/>
    </source>
</evidence>
<reference evidence="1" key="1">
    <citation type="submission" date="2018-05" db="EMBL/GenBank/DDBJ databases">
        <authorList>
            <person name="Lanie J.A."/>
            <person name="Ng W.-L."/>
            <person name="Kazmierczak K.M."/>
            <person name="Andrzejewski T.M."/>
            <person name="Davidsen T.M."/>
            <person name="Wayne K.J."/>
            <person name="Tettelin H."/>
            <person name="Glass J.I."/>
            <person name="Rusch D."/>
            <person name="Podicherti R."/>
            <person name="Tsui H.-C.T."/>
            <person name="Winkler M.E."/>
        </authorList>
    </citation>
    <scope>NUCLEOTIDE SEQUENCE</scope>
</reference>
<evidence type="ECO:0000313" key="1">
    <source>
        <dbReference type="EMBL" id="SVC30479.1"/>
    </source>
</evidence>
<dbReference type="AlphaFoldDB" id="A0A382L1L1"/>
<dbReference type="CDD" id="cd03801">
    <property type="entry name" value="GT4_PimA-like"/>
    <property type="match status" value="1"/>
</dbReference>
<dbReference type="Gene3D" id="3.40.50.2000">
    <property type="entry name" value="Glycogen Phosphorylase B"/>
    <property type="match status" value="2"/>
</dbReference>